<dbReference type="RefSeq" id="WP_258848335.1">
    <property type="nucleotide sequence ID" value="NZ_JANUGX010000050.1"/>
</dbReference>
<dbReference type="PANTHER" id="PTHR45947:SF3">
    <property type="entry name" value="SULFOQUINOVOSYL TRANSFERASE SQD2"/>
    <property type="match status" value="1"/>
</dbReference>
<dbReference type="CDD" id="cd03801">
    <property type="entry name" value="GT4_PimA-like"/>
    <property type="match status" value="1"/>
</dbReference>
<proteinExistence type="predicted"/>
<protein>
    <submittedName>
        <fullName evidence="1">Glycosyltransferase family 4 protein</fullName>
    </submittedName>
</protein>
<keyword evidence="2" id="KW-1185">Reference proteome</keyword>
<dbReference type="SUPFAM" id="SSF53756">
    <property type="entry name" value="UDP-Glycosyltransferase/glycogen phosphorylase"/>
    <property type="match status" value="1"/>
</dbReference>
<accession>A0ABT2AEJ9</accession>
<dbReference type="EMBL" id="JANUGX010000050">
    <property type="protein sequence ID" value="MCS0592567.1"/>
    <property type="molecule type" value="Genomic_DNA"/>
</dbReference>
<sequence length="329" mass="36526">MRRLNILTWHTHGSYLYYLSHVPHEFHVLAKPGRPPGYGGRCGPFPFGPNVHDLPAEQAREREFDCILFQEDHHWEKDQYEFLTPAQRALPRIYLEHDPPGIAVTGGATPRQAWPSDTRHLVGDPGTLLVHVTPFNALMWDSGRTPVRVIEHGVTIPPGVRYSGERERGLTITNHLARRGRRMGADLFAALRSELPLDLLGMGAAEMGGLGEIDHPALPAFAARYRFLFSPVRYSTLSLSTLEAMMSGMPVVALATTEMATVIEHGVSGYAVTDARQLGPCMRALLQDPGLARSLGERARRTALERFSIARFSADWDAALRYVTSQDAT</sequence>
<reference evidence="1 2" key="1">
    <citation type="submission" date="2022-08" db="EMBL/GenBank/DDBJ databases">
        <title>Reclassification of Massilia species as members of the genera Telluria, Duganella, Pseudoduganella, Mokoshia gen. nov. and Zemynaea gen. nov. using orthogonal and non-orthogonal genome-based approaches.</title>
        <authorList>
            <person name="Bowman J.P."/>
        </authorList>
    </citation>
    <scope>NUCLEOTIDE SEQUENCE [LARGE SCALE GENOMIC DNA]</scope>
    <source>
        <strain evidence="1 2">LMG 28164</strain>
    </source>
</reference>
<dbReference type="Proteomes" id="UP001205560">
    <property type="component" value="Unassembled WGS sequence"/>
</dbReference>
<name>A0ABT2AEJ9_9BURK</name>
<dbReference type="Pfam" id="PF13692">
    <property type="entry name" value="Glyco_trans_1_4"/>
    <property type="match status" value="1"/>
</dbReference>
<gene>
    <name evidence="1" type="ORF">NX782_25625</name>
</gene>
<dbReference type="PANTHER" id="PTHR45947">
    <property type="entry name" value="SULFOQUINOVOSYL TRANSFERASE SQD2"/>
    <property type="match status" value="1"/>
</dbReference>
<evidence type="ECO:0000313" key="1">
    <source>
        <dbReference type="EMBL" id="MCS0592567.1"/>
    </source>
</evidence>
<dbReference type="Gene3D" id="3.40.50.2000">
    <property type="entry name" value="Glycogen Phosphorylase B"/>
    <property type="match status" value="1"/>
</dbReference>
<organism evidence="1 2">
    <name type="scientific">Massilia norwichensis</name>
    <dbReference type="NCBI Taxonomy" id="1442366"/>
    <lineage>
        <taxon>Bacteria</taxon>
        <taxon>Pseudomonadati</taxon>
        <taxon>Pseudomonadota</taxon>
        <taxon>Betaproteobacteria</taxon>
        <taxon>Burkholderiales</taxon>
        <taxon>Oxalobacteraceae</taxon>
        <taxon>Telluria group</taxon>
        <taxon>Massilia</taxon>
    </lineage>
</organism>
<dbReference type="InterPro" id="IPR050194">
    <property type="entry name" value="Glycosyltransferase_grp1"/>
</dbReference>
<evidence type="ECO:0000313" key="2">
    <source>
        <dbReference type="Proteomes" id="UP001205560"/>
    </source>
</evidence>
<comment type="caution">
    <text evidence="1">The sequence shown here is derived from an EMBL/GenBank/DDBJ whole genome shotgun (WGS) entry which is preliminary data.</text>
</comment>